<reference evidence="1" key="1">
    <citation type="submission" date="2022-10" db="EMBL/GenBank/DDBJ databases">
        <title>Complete Genome of Trichothecium roseum strain YXFP-22015, a Plant Pathogen Isolated from Citrus.</title>
        <authorList>
            <person name="Wang Y."/>
            <person name="Zhu L."/>
        </authorList>
    </citation>
    <scope>NUCLEOTIDE SEQUENCE</scope>
    <source>
        <strain evidence="1">YXFP-22015</strain>
    </source>
</reference>
<name>A0ACC0UZC7_9HYPO</name>
<accession>A0ACC0UZC7</accession>
<proteinExistence type="predicted"/>
<evidence type="ECO:0000313" key="2">
    <source>
        <dbReference type="Proteomes" id="UP001163324"/>
    </source>
</evidence>
<comment type="caution">
    <text evidence="1">The sequence shown here is derived from an EMBL/GenBank/DDBJ whole genome shotgun (WGS) entry which is preliminary data.</text>
</comment>
<organism evidence="1 2">
    <name type="scientific">Trichothecium roseum</name>
    <dbReference type="NCBI Taxonomy" id="47278"/>
    <lineage>
        <taxon>Eukaryota</taxon>
        <taxon>Fungi</taxon>
        <taxon>Dikarya</taxon>
        <taxon>Ascomycota</taxon>
        <taxon>Pezizomycotina</taxon>
        <taxon>Sordariomycetes</taxon>
        <taxon>Hypocreomycetidae</taxon>
        <taxon>Hypocreales</taxon>
        <taxon>Hypocreales incertae sedis</taxon>
        <taxon>Trichothecium</taxon>
    </lineage>
</organism>
<sequence>MKLSAIISAACLTPTLALGNPLGDNSIVAHAGEPVGTEVVNQNVTLYVTGDKSDTAVLYLTDVFGIQLPENKLLADSFGRAGFLTVAPDMFNGTPAPGDINGTPSFNLTEFLEKHSPEVTDPLIASAVDYMKTELGAKSVVVTGYCFGGRFAFRQLAEGRGVAAGFAAHPSFLENDEIASVTGPISVAAAENDDLMPASRRREIEDVLLENQKSYSVALYSGTEHGFGVRANVSDPRQKFAKEEAFFQAARWFQAWA</sequence>
<protein>
    <submittedName>
        <fullName evidence="1">Uncharacterized protein</fullName>
    </submittedName>
</protein>
<dbReference type="Proteomes" id="UP001163324">
    <property type="component" value="Chromosome 5"/>
</dbReference>
<keyword evidence="2" id="KW-1185">Reference proteome</keyword>
<evidence type="ECO:0000313" key="1">
    <source>
        <dbReference type="EMBL" id="KAI9898832.1"/>
    </source>
</evidence>
<dbReference type="EMBL" id="CM047944">
    <property type="protein sequence ID" value="KAI9898832.1"/>
    <property type="molecule type" value="Genomic_DNA"/>
</dbReference>
<gene>
    <name evidence="1" type="ORF">N3K66_005293</name>
</gene>